<dbReference type="KEGG" id="ddb:E7747_00980"/>
<dbReference type="SUPFAM" id="SSF53756">
    <property type="entry name" value="UDP-Glycosyltransferase/glycogen phosphorylase"/>
    <property type="match status" value="1"/>
</dbReference>
<keyword evidence="2" id="KW-1185">Reference proteome</keyword>
<dbReference type="AlphaFoldDB" id="A0A4V1D2X2"/>
<dbReference type="PANTHER" id="PTHR12526">
    <property type="entry name" value="GLYCOSYLTRANSFERASE"/>
    <property type="match status" value="1"/>
</dbReference>
<dbReference type="Pfam" id="PF13692">
    <property type="entry name" value="Glyco_trans_1_4"/>
    <property type="match status" value="1"/>
</dbReference>
<name>A0A4V1D2X2_9BACT</name>
<dbReference type="PANTHER" id="PTHR12526:SF638">
    <property type="entry name" value="SPORE COAT PROTEIN SA"/>
    <property type="match status" value="1"/>
</dbReference>
<reference evidence="2" key="1">
    <citation type="submission" date="2019-02" db="EMBL/GenBank/DDBJ databases">
        <title>Isolation and identification of novel species under the genus Muribaculum.</title>
        <authorList>
            <person name="Miyake S."/>
            <person name="Ding Y."/>
            <person name="Low A."/>
            <person name="Soh M."/>
            <person name="Seedorf H."/>
        </authorList>
    </citation>
    <scope>NUCLEOTIDE SEQUENCE [LARGE SCALE GENOMIC DNA]</scope>
    <source>
        <strain evidence="2">H5</strain>
    </source>
</reference>
<dbReference type="GO" id="GO:0016757">
    <property type="term" value="F:glycosyltransferase activity"/>
    <property type="evidence" value="ECO:0007669"/>
    <property type="project" value="TreeGrafter"/>
</dbReference>
<organism evidence="1 2">
    <name type="scientific">Duncaniella dubosii</name>
    <dbReference type="NCBI Taxonomy" id="2518971"/>
    <lineage>
        <taxon>Bacteria</taxon>
        <taxon>Pseudomonadati</taxon>
        <taxon>Bacteroidota</taxon>
        <taxon>Bacteroidia</taxon>
        <taxon>Bacteroidales</taxon>
        <taxon>Muribaculaceae</taxon>
        <taxon>Duncaniella</taxon>
    </lineage>
</organism>
<accession>A0A4V1D2X2</accession>
<evidence type="ECO:0000313" key="2">
    <source>
        <dbReference type="Proteomes" id="UP000297149"/>
    </source>
</evidence>
<proteinExistence type="predicted"/>
<dbReference type="RefSeq" id="WP_123613117.1">
    <property type="nucleotide sequence ID" value="NZ_CAXHQF010000098.1"/>
</dbReference>
<dbReference type="Gene3D" id="3.40.50.2000">
    <property type="entry name" value="Glycogen Phosphorylase B"/>
    <property type="match status" value="2"/>
</dbReference>
<keyword evidence="1" id="KW-0808">Transferase</keyword>
<protein>
    <submittedName>
        <fullName evidence="1">Glycosyltransferase</fullName>
    </submittedName>
</protein>
<dbReference type="EMBL" id="CP039396">
    <property type="protein sequence ID" value="QCD40998.1"/>
    <property type="molecule type" value="Genomic_DNA"/>
</dbReference>
<evidence type="ECO:0000313" key="1">
    <source>
        <dbReference type="EMBL" id="QCD40998.1"/>
    </source>
</evidence>
<dbReference type="Proteomes" id="UP000297149">
    <property type="component" value="Chromosome"/>
</dbReference>
<gene>
    <name evidence="1" type="ORF">E7747_00980</name>
</gene>
<sequence>MKIIHIANLGQENYNGITEVVKNLSIAQMQLGHDVFVYHLFPRCVIPIESHIKVIETYNKFKINISTFSPDIVIFHSIYKPQYFKFMRYCRKNHIPYLITFHGAANKVSLDKGKLKKWLANILFVNRFIKNSCGIIYLNENEKLNDYQFSHLAPGYILNNGITIPQKIPYEPKLGTKIRFLFMGRYDYLQKGLDILINALDMIYEKISDKAVFNFYGQGLTQQLEQDTAKFGDMISINGPVFGKDKEKAFKDSDVFILPSRFEGMPIGILEALSYAMPCIITKETNMAEIVKDSGLVINCNANSLAEAILTMINMYPDDLKVMSSRAFNYIQPFTWDNIAKQSIDLYSCAIDKISTNNTDYK</sequence>